<feature type="transmembrane region" description="Helical" evidence="1">
    <location>
        <begin position="357"/>
        <end position="379"/>
    </location>
</feature>
<evidence type="ECO:0000313" key="2">
    <source>
        <dbReference type="EMBL" id="ULN42724.1"/>
    </source>
</evidence>
<organism evidence="2 3">
    <name type="scientific">Mycolicibacterium crocinum</name>
    <dbReference type="NCBI Taxonomy" id="388459"/>
    <lineage>
        <taxon>Bacteria</taxon>
        <taxon>Bacillati</taxon>
        <taxon>Actinomycetota</taxon>
        <taxon>Actinomycetes</taxon>
        <taxon>Mycobacteriales</taxon>
        <taxon>Mycobacteriaceae</taxon>
        <taxon>Mycolicibacterium</taxon>
    </lineage>
</organism>
<dbReference type="EMBL" id="CP092362">
    <property type="protein sequence ID" value="ULN42724.1"/>
    <property type="molecule type" value="Genomic_DNA"/>
</dbReference>
<feature type="transmembrane region" description="Helical" evidence="1">
    <location>
        <begin position="231"/>
        <end position="250"/>
    </location>
</feature>
<feature type="transmembrane region" description="Helical" evidence="1">
    <location>
        <begin position="80"/>
        <end position="99"/>
    </location>
</feature>
<reference evidence="2" key="1">
    <citation type="submission" date="2022-08" db="EMBL/GenBank/DDBJ databases">
        <title>Whole genome sequencing of non-tuberculosis mycobacteria type-strains.</title>
        <authorList>
            <person name="Igarashi Y."/>
            <person name="Osugi A."/>
            <person name="Mitarai S."/>
        </authorList>
    </citation>
    <scope>NUCLEOTIDE SEQUENCE</scope>
    <source>
        <strain evidence="2">JCM 16369</strain>
    </source>
</reference>
<evidence type="ECO:0000256" key="1">
    <source>
        <dbReference type="SAM" id="Phobius"/>
    </source>
</evidence>
<dbReference type="Gene3D" id="1.20.1250.20">
    <property type="entry name" value="MFS general substrate transporter like domains"/>
    <property type="match status" value="1"/>
</dbReference>
<feature type="transmembrane region" description="Helical" evidence="1">
    <location>
        <begin position="320"/>
        <end position="345"/>
    </location>
</feature>
<sequence length="417" mass="44157">MTDMAARRAPGRTYRVLLTQGTLYTTGTQLANVSVVLPFICAQAGYYWAAGLLYPAYCIGIVGGNSLSPYVLARARHLKHLVIAGTTLMMAALVIISAFSAWTKLFIAGIFLSVSLATGVVAGISKVAFSEVVSSKLDDHRRSDLILTQGAIGAILAIGTTLVLLPFLAQRDPANSHIDLLWLGSSGLLAAALAAVFIGPVQVSNARRVTFTETYRDGMRVARSQSWFRRYVVIQLLFVPVSLGTSFYSIHASVNHSDSAGSLHVLVISSSIGMVAGALFWRFVTRALGVRGMLINSALLGTAAAAICVVMEYRDDLNHIWIYGIVFILATMANQAIFSAGLAWIGAFAAEDHRATLMGFGSLLIAVESSLLGAALGAVAQSAAVVGPIITIMGLNVIAGVAAVWVAPQRDESVREQ</sequence>
<feature type="transmembrane region" description="Helical" evidence="1">
    <location>
        <begin position="180"/>
        <end position="198"/>
    </location>
</feature>
<evidence type="ECO:0000313" key="3">
    <source>
        <dbReference type="Proteomes" id="UP001055337"/>
    </source>
</evidence>
<feature type="transmembrane region" description="Helical" evidence="1">
    <location>
        <begin position="385"/>
        <end position="407"/>
    </location>
</feature>
<keyword evidence="1" id="KW-1133">Transmembrane helix</keyword>
<feature type="transmembrane region" description="Helical" evidence="1">
    <location>
        <begin position="145"/>
        <end position="168"/>
    </location>
</feature>
<gene>
    <name evidence="2" type="ORF">MI149_06385</name>
</gene>
<dbReference type="SUPFAM" id="SSF103473">
    <property type="entry name" value="MFS general substrate transporter"/>
    <property type="match status" value="1"/>
</dbReference>
<feature type="transmembrane region" description="Helical" evidence="1">
    <location>
        <begin position="21"/>
        <end position="40"/>
    </location>
</feature>
<keyword evidence="1" id="KW-0812">Transmembrane</keyword>
<feature type="transmembrane region" description="Helical" evidence="1">
    <location>
        <begin position="46"/>
        <end position="68"/>
    </location>
</feature>
<accession>A0ABY3TSR6</accession>
<proteinExistence type="predicted"/>
<dbReference type="RefSeq" id="WP_240179088.1">
    <property type="nucleotide sequence ID" value="NZ_CP092362.2"/>
</dbReference>
<protein>
    <submittedName>
        <fullName evidence="2">MFS transporter</fullName>
    </submittedName>
</protein>
<feature type="transmembrane region" description="Helical" evidence="1">
    <location>
        <begin position="262"/>
        <end position="281"/>
    </location>
</feature>
<dbReference type="InterPro" id="IPR036259">
    <property type="entry name" value="MFS_trans_sf"/>
</dbReference>
<keyword evidence="1" id="KW-0472">Membrane</keyword>
<feature type="transmembrane region" description="Helical" evidence="1">
    <location>
        <begin position="293"/>
        <end position="314"/>
    </location>
</feature>
<name>A0ABY3TSR6_9MYCO</name>
<dbReference type="Proteomes" id="UP001055337">
    <property type="component" value="Chromosome"/>
</dbReference>
<keyword evidence="3" id="KW-1185">Reference proteome</keyword>
<feature type="transmembrane region" description="Helical" evidence="1">
    <location>
        <begin position="105"/>
        <end position="124"/>
    </location>
</feature>